<evidence type="ECO:0008006" key="3">
    <source>
        <dbReference type="Google" id="ProtNLM"/>
    </source>
</evidence>
<proteinExistence type="predicted"/>
<evidence type="ECO:0000313" key="1">
    <source>
        <dbReference type="EMBL" id="MET3580991.1"/>
    </source>
</evidence>
<gene>
    <name evidence="1" type="ORF">ABID19_004037</name>
</gene>
<keyword evidence="2" id="KW-1185">Reference proteome</keyword>
<name>A0ABV2GRT0_9HYPH</name>
<reference evidence="1 2" key="1">
    <citation type="submission" date="2024-06" db="EMBL/GenBank/DDBJ databases">
        <title>Genomic Encyclopedia of Type Strains, Phase IV (KMG-IV): sequencing the most valuable type-strain genomes for metagenomic binning, comparative biology and taxonomic classification.</title>
        <authorList>
            <person name="Goeker M."/>
        </authorList>
    </citation>
    <scope>NUCLEOTIDE SEQUENCE [LARGE SCALE GENOMIC DNA]</scope>
    <source>
        <strain evidence="1 2">DSM 100022</strain>
    </source>
</reference>
<comment type="caution">
    <text evidence="1">The sequence shown here is derived from an EMBL/GenBank/DDBJ whole genome shotgun (WGS) entry which is preliminary data.</text>
</comment>
<dbReference type="EMBL" id="JBEPMC010000007">
    <property type="protein sequence ID" value="MET3580991.1"/>
    <property type="molecule type" value="Genomic_DNA"/>
</dbReference>
<accession>A0ABV2GRT0</accession>
<evidence type="ECO:0000313" key="2">
    <source>
        <dbReference type="Proteomes" id="UP001549204"/>
    </source>
</evidence>
<sequence length="58" mass="6157">MKKLGRWDAGVWRAALFVAGVIERSTGAAGCGAVLVGGTDWKVRVPRLPKLPPRRASA</sequence>
<protein>
    <recommendedName>
        <fullName evidence="3">Transposase</fullName>
    </recommendedName>
</protein>
<organism evidence="1 2">
    <name type="scientific">Mesorhizobium robiniae</name>
    <dbReference type="NCBI Taxonomy" id="559315"/>
    <lineage>
        <taxon>Bacteria</taxon>
        <taxon>Pseudomonadati</taxon>
        <taxon>Pseudomonadota</taxon>
        <taxon>Alphaproteobacteria</taxon>
        <taxon>Hyphomicrobiales</taxon>
        <taxon>Phyllobacteriaceae</taxon>
        <taxon>Mesorhizobium</taxon>
    </lineage>
</organism>
<dbReference type="Proteomes" id="UP001549204">
    <property type="component" value="Unassembled WGS sequence"/>
</dbReference>